<name>A0ACC3TYF2_9ASCO</name>
<evidence type="ECO:0000313" key="2">
    <source>
        <dbReference type="Proteomes" id="UP001489719"/>
    </source>
</evidence>
<comment type="caution">
    <text evidence="1">The sequence shown here is derived from an EMBL/GenBank/DDBJ whole genome shotgun (WGS) entry which is preliminary data.</text>
</comment>
<keyword evidence="2" id="KW-1185">Reference proteome</keyword>
<evidence type="ECO:0000313" key="1">
    <source>
        <dbReference type="EMBL" id="KAK9326044.1"/>
    </source>
</evidence>
<accession>A0ACC3TYF2</accession>
<dbReference type="Proteomes" id="UP001489719">
    <property type="component" value="Unassembled WGS sequence"/>
</dbReference>
<proteinExistence type="predicted"/>
<organism evidence="1 2">
    <name type="scientific">Lipomyces orientalis</name>
    <dbReference type="NCBI Taxonomy" id="1233043"/>
    <lineage>
        <taxon>Eukaryota</taxon>
        <taxon>Fungi</taxon>
        <taxon>Dikarya</taxon>
        <taxon>Ascomycota</taxon>
        <taxon>Saccharomycotina</taxon>
        <taxon>Lipomycetes</taxon>
        <taxon>Lipomycetales</taxon>
        <taxon>Lipomycetaceae</taxon>
        <taxon>Lipomyces</taxon>
    </lineage>
</organism>
<sequence length="286" mass="32888">MTMKTSMTMPDPMDAIPSSPTQIYRNMLILEESLRSQYITLRVRRYKYTLFCALLVTWTVYFYYGVFIWYSVYAYVHLIHKLCLMIGVVTLSLFYLSGLYSKTMVYPRRFLSNTNKGLRQFNLKLVSTHSNFSKALLAAAARALNIAFYTIWYRPQPPPPSHHAVSASSKTHSAQAHHNQTASHRRRSSSISSSSKPPLTSKAAAARLPYYHYYYYHYKPPGGDVVKLVLLPKAFSAEFREGWEVYRQEYWERENDKRAARASGLVPCSCTYNDETNGSSSGNRKS</sequence>
<reference evidence="2" key="1">
    <citation type="journal article" date="2024" name="Front. Bioeng. Biotechnol.">
        <title>Genome-scale model development and genomic sequencing of the oleaginous clade Lipomyces.</title>
        <authorList>
            <person name="Czajka J.J."/>
            <person name="Han Y."/>
            <person name="Kim J."/>
            <person name="Mondo S.J."/>
            <person name="Hofstad B.A."/>
            <person name="Robles A."/>
            <person name="Haridas S."/>
            <person name="Riley R."/>
            <person name="LaButti K."/>
            <person name="Pangilinan J."/>
            <person name="Andreopoulos W."/>
            <person name="Lipzen A."/>
            <person name="Yan J."/>
            <person name="Wang M."/>
            <person name="Ng V."/>
            <person name="Grigoriev I.V."/>
            <person name="Spatafora J.W."/>
            <person name="Magnuson J.K."/>
            <person name="Baker S.E."/>
            <person name="Pomraning K.R."/>
        </authorList>
    </citation>
    <scope>NUCLEOTIDE SEQUENCE [LARGE SCALE GENOMIC DNA]</scope>
    <source>
        <strain evidence="2">CBS 10300</strain>
    </source>
</reference>
<gene>
    <name evidence="1" type="ORF">V1517DRAFT_312524</name>
</gene>
<protein>
    <submittedName>
        <fullName evidence="1">Sporulation/nuclear morphology</fullName>
    </submittedName>
</protein>
<dbReference type="EMBL" id="MU970036">
    <property type="protein sequence ID" value="KAK9326044.1"/>
    <property type="molecule type" value="Genomic_DNA"/>
</dbReference>